<evidence type="ECO:0000256" key="3">
    <source>
        <dbReference type="ARBA" id="ARBA00004470"/>
    </source>
</evidence>
<evidence type="ECO:0000256" key="5">
    <source>
        <dbReference type="ARBA" id="ARBA00012925"/>
    </source>
</evidence>
<dbReference type="PANTHER" id="PTHR18952">
    <property type="entry name" value="CARBONIC ANHYDRASE"/>
    <property type="match status" value="1"/>
</dbReference>
<dbReference type="PROSITE" id="PS00162">
    <property type="entry name" value="ALPHA_CA_1"/>
    <property type="match status" value="2"/>
</dbReference>
<comment type="similarity">
    <text evidence="4">Belongs to the alpha-class carbonic anhydrase family.</text>
</comment>
<dbReference type="GO" id="GO:0009570">
    <property type="term" value="C:chloroplast stroma"/>
    <property type="evidence" value="ECO:0007669"/>
    <property type="project" value="UniProtKB-SubCell"/>
</dbReference>
<evidence type="ECO:0000256" key="2">
    <source>
        <dbReference type="ARBA" id="ARBA00002904"/>
    </source>
</evidence>
<comment type="catalytic activity">
    <reaction evidence="9 10">
        <text>hydrogencarbonate + H(+) = CO2 + H2O</text>
        <dbReference type="Rhea" id="RHEA:10748"/>
        <dbReference type="ChEBI" id="CHEBI:15377"/>
        <dbReference type="ChEBI" id="CHEBI:15378"/>
        <dbReference type="ChEBI" id="CHEBI:16526"/>
        <dbReference type="ChEBI" id="CHEBI:17544"/>
        <dbReference type="EC" id="4.2.1.1"/>
    </reaction>
</comment>
<comment type="function">
    <text evidence="2 10">Reversible hydration of carbon dioxide.</text>
</comment>
<evidence type="ECO:0000256" key="10">
    <source>
        <dbReference type="RuleBase" id="RU367011"/>
    </source>
</evidence>
<evidence type="ECO:0000259" key="11">
    <source>
        <dbReference type="PROSITE" id="PS51144"/>
    </source>
</evidence>
<dbReference type="PANTHER" id="PTHR18952:SF201">
    <property type="entry name" value="CARBONIC ANHYDRASE"/>
    <property type="match status" value="1"/>
</dbReference>
<evidence type="ECO:0000313" key="13">
    <source>
        <dbReference type="Proteomes" id="UP001457282"/>
    </source>
</evidence>
<keyword evidence="8 10" id="KW-0456">Lyase</keyword>
<feature type="signal peptide" evidence="10">
    <location>
        <begin position="1"/>
        <end position="26"/>
    </location>
</feature>
<organism evidence="12 13">
    <name type="scientific">Rubus argutus</name>
    <name type="common">Southern blackberry</name>
    <dbReference type="NCBI Taxonomy" id="59490"/>
    <lineage>
        <taxon>Eukaryota</taxon>
        <taxon>Viridiplantae</taxon>
        <taxon>Streptophyta</taxon>
        <taxon>Embryophyta</taxon>
        <taxon>Tracheophyta</taxon>
        <taxon>Spermatophyta</taxon>
        <taxon>Magnoliopsida</taxon>
        <taxon>eudicotyledons</taxon>
        <taxon>Gunneridae</taxon>
        <taxon>Pentapetalae</taxon>
        <taxon>rosids</taxon>
        <taxon>fabids</taxon>
        <taxon>Rosales</taxon>
        <taxon>Rosaceae</taxon>
        <taxon>Rosoideae</taxon>
        <taxon>Rosoideae incertae sedis</taxon>
        <taxon>Rubus</taxon>
    </lineage>
</organism>
<protein>
    <recommendedName>
        <fullName evidence="5 10">Carbonic anhydrase</fullName>
        <ecNumber evidence="5 10">4.2.1.1</ecNumber>
    </recommendedName>
</protein>
<evidence type="ECO:0000256" key="9">
    <source>
        <dbReference type="ARBA" id="ARBA00048348"/>
    </source>
</evidence>
<evidence type="ECO:0000256" key="6">
    <source>
        <dbReference type="ARBA" id="ARBA00022723"/>
    </source>
</evidence>
<keyword evidence="7 10" id="KW-0862">Zinc</keyword>
<sequence length="506" mass="57967">MVKSKKNPLQFFAFTIFLLYWHPVKPIRASHGEKEIGYDYKKGSKKGPEHWGELKKEWKACKDGKLQSPINLVDKHARKTISRVDDLKMSYKPSTATMKNEGHAIGIEWEGDAGSIQINGTHYFLKQCHWHRTSEHLINGRSYNLELHMVHQSRKNNVAVVAFLYKIGNPDPFLSKMNNDVTSLTGIEKEIHLGVIDPRLIRWPSLRFYRYMGSLTTPPCTGGVIWSVNKKVLTLSKQQLGLIERVVYDHTKMNARPLQPLNGRDITLFGPRWSLQAVVEYLKENPSAVADFDYRRENPRAPQHWGDLKEVWSTCKYGKTQSPIAIWEKNATKVVTSLKDLVVNYKPANATIKNEEHAISVLWDGDAGSIQINGTQYFLKQCHWHHPSEHMVDGKKFDLELHMVHKTQDNNKVAVIGFLYNLANPILLSQSEAEKRPSPNFTDTWALSQPPPCREGVVWHLNKKVQTVSLAQVKLLQQAVFTFAENNARPIQPLNGRQIKLYGDYH</sequence>
<dbReference type="AlphaFoldDB" id="A0AAW1WAM0"/>
<gene>
    <name evidence="12" type="ORF">M0R45_029550</name>
</gene>
<keyword evidence="6 10" id="KW-0479">Metal-binding</keyword>
<evidence type="ECO:0000313" key="12">
    <source>
        <dbReference type="EMBL" id="KAK9921019.1"/>
    </source>
</evidence>
<evidence type="ECO:0000256" key="1">
    <source>
        <dbReference type="ARBA" id="ARBA00001947"/>
    </source>
</evidence>
<comment type="subcellular location">
    <subcellularLocation>
        <location evidence="3">Plastid</location>
        <location evidence="3">Chloroplast stroma</location>
    </subcellularLocation>
</comment>
<comment type="similarity">
    <text evidence="10">Belongs to the alpha-carbonic anhydrase family.</text>
</comment>
<dbReference type="SMART" id="SM01057">
    <property type="entry name" value="Carb_anhydrase"/>
    <property type="match status" value="2"/>
</dbReference>
<dbReference type="InterPro" id="IPR023561">
    <property type="entry name" value="Carbonic_anhydrase_a-class"/>
</dbReference>
<feature type="domain" description="Alpha-carbonic anhydrase" evidence="11">
    <location>
        <begin position="36"/>
        <end position="270"/>
    </location>
</feature>
<feature type="chain" id="PRO_5043102135" description="Carbonic anhydrase" evidence="10">
    <location>
        <begin position="27"/>
        <end position="506"/>
    </location>
</feature>
<dbReference type="EMBL" id="JBEDUW010000006">
    <property type="protein sequence ID" value="KAK9921019.1"/>
    <property type="molecule type" value="Genomic_DNA"/>
</dbReference>
<dbReference type="InterPro" id="IPR036398">
    <property type="entry name" value="CA_dom_sf"/>
</dbReference>
<dbReference type="Proteomes" id="UP001457282">
    <property type="component" value="Unassembled WGS sequence"/>
</dbReference>
<dbReference type="GO" id="GO:0006730">
    <property type="term" value="P:one-carbon metabolic process"/>
    <property type="evidence" value="ECO:0007669"/>
    <property type="project" value="TreeGrafter"/>
</dbReference>
<dbReference type="InterPro" id="IPR018338">
    <property type="entry name" value="Carbonic_anhydrase_a-class_CS"/>
</dbReference>
<accession>A0AAW1WAM0</accession>
<dbReference type="GO" id="GO:0008270">
    <property type="term" value="F:zinc ion binding"/>
    <property type="evidence" value="ECO:0007669"/>
    <property type="project" value="UniProtKB-UniRule"/>
</dbReference>
<dbReference type="Gene3D" id="3.10.200.10">
    <property type="entry name" value="Alpha carbonic anhydrase"/>
    <property type="match status" value="3"/>
</dbReference>
<comment type="caution">
    <text evidence="12">The sequence shown here is derived from an EMBL/GenBank/DDBJ whole genome shotgun (WGS) entry which is preliminary data.</text>
</comment>
<dbReference type="SUPFAM" id="SSF51069">
    <property type="entry name" value="Carbonic anhydrase"/>
    <property type="match status" value="2"/>
</dbReference>
<keyword evidence="13" id="KW-1185">Reference proteome</keyword>
<evidence type="ECO:0000256" key="4">
    <source>
        <dbReference type="ARBA" id="ARBA00006365"/>
    </source>
</evidence>
<comment type="cofactor">
    <cofactor evidence="1 10">
        <name>Zn(2+)</name>
        <dbReference type="ChEBI" id="CHEBI:29105"/>
    </cofactor>
</comment>
<evidence type="ECO:0000256" key="7">
    <source>
        <dbReference type="ARBA" id="ARBA00022833"/>
    </source>
</evidence>
<evidence type="ECO:0000256" key="8">
    <source>
        <dbReference type="ARBA" id="ARBA00023239"/>
    </source>
</evidence>
<keyword evidence="10" id="KW-0732">Signal</keyword>
<reference evidence="12 13" key="1">
    <citation type="journal article" date="2023" name="G3 (Bethesda)">
        <title>A chromosome-length genome assembly and annotation of blackberry (Rubus argutus, cv. 'Hillquist').</title>
        <authorList>
            <person name="Bruna T."/>
            <person name="Aryal R."/>
            <person name="Dudchenko O."/>
            <person name="Sargent D.J."/>
            <person name="Mead D."/>
            <person name="Buti M."/>
            <person name="Cavallini A."/>
            <person name="Hytonen T."/>
            <person name="Andres J."/>
            <person name="Pham M."/>
            <person name="Weisz D."/>
            <person name="Mascagni F."/>
            <person name="Usai G."/>
            <person name="Natali L."/>
            <person name="Bassil N."/>
            <person name="Fernandez G.E."/>
            <person name="Lomsadze A."/>
            <person name="Armour M."/>
            <person name="Olukolu B."/>
            <person name="Poorten T."/>
            <person name="Britton C."/>
            <person name="Davik J."/>
            <person name="Ashrafi H."/>
            <person name="Aiden E.L."/>
            <person name="Borodovsky M."/>
            <person name="Worthington M."/>
        </authorList>
    </citation>
    <scope>NUCLEOTIDE SEQUENCE [LARGE SCALE GENOMIC DNA]</scope>
    <source>
        <strain evidence="12">PI 553951</strain>
    </source>
</reference>
<proteinExistence type="inferred from homology"/>
<dbReference type="Pfam" id="PF00194">
    <property type="entry name" value="Carb_anhydrase"/>
    <property type="match status" value="3"/>
</dbReference>
<dbReference type="EC" id="4.2.1.1" evidence="5 10"/>
<dbReference type="CDD" id="cd03124">
    <property type="entry name" value="alpha_CA_prokaryotic_like"/>
    <property type="match status" value="2"/>
</dbReference>
<dbReference type="InterPro" id="IPR041891">
    <property type="entry name" value="Alpha_CA_prokaryot-like"/>
</dbReference>
<dbReference type="InterPro" id="IPR001148">
    <property type="entry name" value="CA_dom"/>
</dbReference>
<name>A0AAW1WAM0_RUBAR</name>
<dbReference type="PROSITE" id="PS51144">
    <property type="entry name" value="ALPHA_CA_2"/>
    <property type="match status" value="2"/>
</dbReference>
<dbReference type="GO" id="GO:0004089">
    <property type="term" value="F:carbonate dehydratase activity"/>
    <property type="evidence" value="ECO:0007669"/>
    <property type="project" value="UniProtKB-UniRule"/>
</dbReference>
<feature type="domain" description="Alpha-carbonic anhydrase" evidence="11">
    <location>
        <begin position="290"/>
        <end position="503"/>
    </location>
</feature>